<evidence type="ECO:0000256" key="1">
    <source>
        <dbReference type="SAM" id="MobiDB-lite"/>
    </source>
</evidence>
<dbReference type="Gene3D" id="1.10.287.4300">
    <property type="entry name" value="Stage III sporulation protein AH-like"/>
    <property type="match status" value="1"/>
</dbReference>
<dbReference type="Proteomes" id="UP000448867">
    <property type="component" value="Unassembled WGS sequence"/>
</dbReference>
<feature type="compositionally biased region" description="Basic and acidic residues" evidence="1">
    <location>
        <begin position="55"/>
        <end position="112"/>
    </location>
</feature>
<dbReference type="InterPro" id="IPR038503">
    <property type="entry name" value="SpoIIIAH_sf"/>
</dbReference>
<name>A0A7X2J0H3_9BACI</name>
<dbReference type="InterPro" id="IPR024232">
    <property type="entry name" value="SpoIIIAH"/>
</dbReference>
<keyword evidence="3" id="KW-1185">Reference proteome</keyword>
<proteinExistence type="predicted"/>
<accession>A0A7X2J0H3</accession>
<dbReference type="RefSeq" id="WP_154308557.1">
    <property type="nucleotide sequence ID" value="NZ_WKKI01000028.1"/>
</dbReference>
<feature type="compositionally biased region" description="Acidic residues" evidence="1">
    <location>
        <begin position="113"/>
        <end position="123"/>
    </location>
</feature>
<comment type="caution">
    <text evidence="2">The sequence shown here is derived from an EMBL/GenBank/DDBJ whole genome shotgun (WGS) entry which is preliminary data.</text>
</comment>
<sequence length="249" mass="27452">MMLKKQTVWLLTMLSLVVVLSVYYITSPENDTNNVVMTGNGEKSEGQSIDQMTEESEKGEQKPAEEKQPAGEEKPKDGEQPKDDGAADKEGAEQPGKDGEQPGTSKDGKQQTEEDAVTEELEDGTVISSVESDELFTTMRMELEDARSERKQELQDTVANKDVSAVEKSRAYDELRELQDIAAKESILETLLKSRGYDDALVRADGNKVKITVKSKEATAAKANEIIMLVKGEIDKMEDVAVTFEPSNN</sequence>
<evidence type="ECO:0000313" key="3">
    <source>
        <dbReference type="Proteomes" id="UP000448867"/>
    </source>
</evidence>
<gene>
    <name evidence="2" type="ORF">GJU40_13555</name>
</gene>
<evidence type="ECO:0000313" key="2">
    <source>
        <dbReference type="EMBL" id="MRX73170.1"/>
    </source>
</evidence>
<dbReference type="AlphaFoldDB" id="A0A7X2J0H3"/>
<dbReference type="Pfam" id="PF12685">
    <property type="entry name" value="SpoIIIAH"/>
    <property type="match status" value="1"/>
</dbReference>
<feature type="region of interest" description="Disordered" evidence="1">
    <location>
        <begin position="30"/>
        <end position="133"/>
    </location>
</feature>
<protein>
    <submittedName>
        <fullName evidence="2">SpoIIIAH-like family protein</fullName>
    </submittedName>
</protein>
<reference evidence="2 3" key="1">
    <citation type="submission" date="2019-11" db="EMBL/GenBank/DDBJ databases">
        <title>Bacillus lacus genome.</title>
        <authorList>
            <person name="Allen C.J."/>
            <person name="Newman J.D."/>
        </authorList>
    </citation>
    <scope>NUCLEOTIDE SEQUENCE [LARGE SCALE GENOMIC DNA]</scope>
    <source>
        <strain evidence="2 3">KCTC 33946</strain>
    </source>
</reference>
<dbReference type="OrthoDB" id="2939102at2"/>
<organism evidence="2 3">
    <name type="scientific">Metabacillus lacus</name>
    <dbReference type="NCBI Taxonomy" id="1983721"/>
    <lineage>
        <taxon>Bacteria</taxon>
        <taxon>Bacillati</taxon>
        <taxon>Bacillota</taxon>
        <taxon>Bacilli</taxon>
        <taxon>Bacillales</taxon>
        <taxon>Bacillaceae</taxon>
        <taxon>Metabacillus</taxon>
    </lineage>
</organism>
<dbReference type="EMBL" id="WKKI01000028">
    <property type="protein sequence ID" value="MRX73170.1"/>
    <property type="molecule type" value="Genomic_DNA"/>
</dbReference>